<gene>
    <name evidence="1" type="ORF">PR048_030473</name>
</gene>
<reference evidence="1 2" key="1">
    <citation type="submission" date="2023-02" db="EMBL/GenBank/DDBJ databases">
        <title>LHISI_Scaffold_Assembly.</title>
        <authorList>
            <person name="Stuart O.P."/>
            <person name="Cleave R."/>
            <person name="Magrath M.J.L."/>
            <person name="Mikheyev A.S."/>
        </authorList>
    </citation>
    <scope>NUCLEOTIDE SEQUENCE [LARGE SCALE GENOMIC DNA]</scope>
    <source>
        <strain evidence="1">Daus_M_001</strain>
        <tissue evidence="1">Leg muscle</tissue>
    </source>
</reference>
<keyword evidence="2" id="KW-1185">Reference proteome</keyword>
<evidence type="ECO:0000313" key="1">
    <source>
        <dbReference type="EMBL" id="KAJ8868932.1"/>
    </source>
</evidence>
<dbReference type="EMBL" id="JARBHB010000014">
    <property type="protein sequence ID" value="KAJ8868932.1"/>
    <property type="molecule type" value="Genomic_DNA"/>
</dbReference>
<organism evidence="1 2">
    <name type="scientific">Dryococelus australis</name>
    <dbReference type="NCBI Taxonomy" id="614101"/>
    <lineage>
        <taxon>Eukaryota</taxon>
        <taxon>Metazoa</taxon>
        <taxon>Ecdysozoa</taxon>
        <taxon>Arthropoda</taxon>
        <taxon>Hexapoda</taxon>
        <taxon>Insecta</taxon>
        <taxon>Pterygota</taxon>
        <taxon>Neoptera</taxon>
        <taxon>Polyneoptera</taxon>
        <taxon>Phasmatodea</taxon>
        <taxon>Verophasmatodea</taxon>
        <taxon>Anareolatae</taxon>
        <taxon>Phasmatidae</taxon>
        <taxon>Eurycanthinae</taxon>
        <taxon>Dryococelus</taxon>
    </lineage>
</organism>
<name>A0ABQ9GBS5_9NEOP</name>
<accession>A0ABQ9GBS5</accession>
<dbReference type="Proteomes" id="UP001159363">
    <property type="component" value="Chromosome 13"/>
</dbReference>
<protein>
    <submittedName>
        <fullName evidence="1">Uncharacterized protein</fullName>
    </submittedName>
</protein>
<comment type="caution">
    <text evidence="1">The sequence shown here is derived from an EMBL/GenBank/DDBJ whole genome shotgun (WGS) entry which is preliminary data.</text>
</comment>
<evidence type="ECO:0000313" key="2">
    <source>
        <dbReference type="Proteomes" id="UP001159363"/>
    </source>
</evidence>
<proteinExistence type="predicted"/>
<sequence>MNTQKSVGINSNGMVGQIMDGAGNMRGWYNGLKSVVLRESSTAFYGIDFTASLTTIWEKALHETK</sequence>